<feature type="region of interest" description="Disordered" evidence="1">
    <location>
        <begin position="1"/>
        <end position="25"/>
    </location>
</feature>
<evidence type="ECO:0000313" key="2">
    <source>
        <dbReference type="EMBL" id="MPC86871.1"/>
    </source>
</evidence>
<keyword evidence="3" id="KW-1185">Reference proteome</keyword>
<gene>
    <name evidence="2" type="ORF">E2C01_081708</name>
</gene>
<dbReference type="OrthoDB" id="2423701at2759"/>
<accession>A0A5B7IN53</accession>
<proteinExistence type="predicted"/>
<dbReference type="AlphaFoldDB" id="A0A5B7IN53"/>
<organism evidence="2 3">
    <name type="scientific">Portunus trituberculatus</name>
    <name type="common">Swimming crab</name>
    <name type="synonym">Neptunus trituberculatus</name>
    <dbReference type="NCBI Taxonomy" id="210409"/>
    <lineage>
        <taxon>Eukaryota</taxon>
        <taxon>Metazoa</taxon>
        <taxon>Ecdysozoa</taxon>
        <taxon>Arthropoda</taxon>
        <taxon>Crustacea</taxon>
        <taxon>Multicrustacea</taxon>
        <taxon>Malacostraca</taxon>
        <taxon>Eumalacostraca</taxon>
        <taxon>Eucarida</taxon>
        <taxon>Decapoda</taxon>
        <taxon>Pleocyemata</taxon>
        <taxon>Brachyura</taxon>
        <taxon>Eubrachyura</taxon>
        <taxon>Portunoidea</taxon>
        <taxon>Portunidae</taxon>
        <taxon>Portuninae</taxon>
        <taxon>Portunus</taxon>
    </lineage>
</organism>
<dbReference type="EMBL" id="VSRR010072774">
    <property type="protein sequence ID" value="MPC86871.1"/>
    <property type="molecule type" value="Genomic_DNA"/>
</dbReference>
<feature type="compositionally biased region" description="Basic and acidic residues" evidence="1">
    <location>
        <begin position="16"/>
        <end position="25"/>
    </location>
</feature>
<dbReference type="Proteomes" id="UP000324222">
    <property type="component" value="Unassembled WGS sequence"/>
</dbReference>
<sequence>MADSEGQNQDTGASEDINKPFTIDHTKRKTEVDICPAVTSKEIREPEDAMANETRIQVPGGALASPKGEGSE</sequence>
<name>A0A5B7IN53_PORTR</name>
<reference evidence="2 3" key="1">
    <citation type="submission" date="2019-05" db="EMBL/GenBank/DDBJ databases">
        <title>Another draft genome of Portunus trituberculatus and its Hox gene families provides insights of decapod evolution.</title>
        <authorList>
            <person name="Jeong J.-H."/>
            <person name="Song I."/>
            <person name="Kim S."/>
            <person name="Choi T."/>
            <person name="Kim D."/>
            <person name="Ryu S."/>
            <person name="Kim W."/>
        </authorList>
    </citation>
    <scope>NUCLEOTIDE SEQUENCE [LARGE SCALE GENOMIC DNA]</scope>
    <source>
        <tissue evidence="2">Muscle</tissue>
    </source>
</reference>
<feature type="compositionally biased region" description="Polar residues" evidence="1">
    <location>
        <begin position="1"/>
        <end position="12"/>
    </location>
</feature>
<comment type="caution">
    <text evidence="2">The sequence shown here is derived from an EMBL/GenBank/DDBJ whole genome shotgun (WGS) entry which is preliminary data.</text>
</comment>
<evidence type="ECO:0000256" key="1">
    <source>
        <dbReference type="SAM" id="MobiDB-lite"/>
    </source>
</evidence>
<feature type="region of interest" description="Disordered" evidence="1">
    <location>
        <begin position="46"/>
        <end position="72"/>
    </location>
</feature>
<protein>
    <submittedName>
        <fullName evidence="2">Uncharacterized protein</fullName>
    </submittedName>
</protein>
<evidence type="ECO:0000313" key="3">
    <source>
        <dbReference type="Proteomes" id="UP000324222"/>
    </source>
</evidence>